<evidence type="ECO:0000313" key="1">
    <source>
        <dbReference type="EMBL" id="OLN86704.1"/>
    </source>
</evidence>
<accession>A0A1Q8RQW1</accession>
<comment type="caution">
    <text evidence="1">The sequence shown here is derived from an EMBL/GenBank/DDBJ whole genome shotgun (WGS) entry which is preliminary data.</text>
</comment>
<organism evidence="1 2">
    <name type="scientific">Colletotrichum chlorophyti</name>
    <dbReference type="NCBI Taxonomy" id="708187"/>
    <lineage>
        <taxon>Eukaryota</taxon>
        <taxon>Fungi</taxon>
        <taxon>Dikarya</taxon>
        <taxon>Ascomycota</taxon>
        <taxon>Pezizomycotina</taxon>
        <taxon>Sordariomycetes</taxon>
        <taxon>Hypocreomycetidae</taxon>
        <taxon>Glomerellales</taxon>
        <taxon>Glomerellaceae</taxon>
        <taxon>Colletotrichum</taxon>
    </lineage>
</organism>
<keyword evidence="2" id="KW-1185">Reference proteome</keyword>
<protein>
    <submittedName>
        <fullName evidence="1">Uncharacterized protein</fullName>
    </submittedName>
</protein>
<evidence type="ECO:0000313" key="2">
    <source>
        <dbReference type="Proteomes" id="UP000186583"/>
    </source>
</evidence>
<name>A0A1Q8RQW1_9PEZI</name>
<dbReference type="Proteomes" id="UP000186583">
    <property type="component" value="Unassembled WGS sequence"/>
</dbReference>
<reference evidence="1 2" key="1">
    <citation type="submission" date="2016-11" db="EMBL/GenBank/DDBJ databases">
        <title>Draft Genome Assembly of Colletotrichum chlorophyti a pathogen of herbaceous plants.</title>
        <authorList>
            <person name="Gan P."/>
            <person name="Narusaka M."/>
            <person name="Tsushima A."/>
            <person name="Narusaka Y."/>
            <person name="Takano Y."/>
            <person name="Shirasu K."/>
        </authorList>
    </citation>
    <scope>NUCLEOTIDE SEQUENCE [LARGE SCALE GENOMIC DNA]</scope>
    <source>
        <strain evidence="1 2">NTL11</strain>
    </source>
</reference>
<gene>
    <name evidence="1" type="ORF">CCHL11_03835</name>
</gene>
<dbReference type="EMBL" id="MPGH01000111">
    <property type="protein sequence ID" value="OLN86704.1"/>
    <property type="molecule type" value="Genomic_DNA"/>
</dbReference>
<proteinExistence type="predicted"/>
<sequence>MNPVGLKALVKRKTV</sequence>